<dbReference type="OrthoDB" id="10628733at2759"/>
<evidence type="ECO:0000313" key="1">
    <source>
        <dbReference type="EMBL" id="GFR10804.1"/>
    </source>
</evidence>
<dbReference type="Gene3D" id="3.30.420.10">
    <property type="entry name" value="Ribonuclease H-like superfamily/Ribonuclease H"/>
    <property type="match status" value="1"/>
</dbReference>
<dbReference type="GO" id="GO:0003676">
    <property type="term" value="F:nucleic acid binding"/>
    <property type="evidence" value="ECO:0007669"/>
    <property type="project" value="InterPro"/>
</dbReference>
<name>A0A8X6HW90_TRICU</name>
<dbReference type="Proteomes" id="UP000887116">
    <property type="component" value="Unassembled WGS sequence"/>
</dbReference>
<sequence>MRGYVLQSETQTFHWEIFDHLPCSSDHTPCDFHVFGQGKKLLMGQQFACNGDVKTTAEQSLLQGHHKFSAALGQMFKLVGIRCFNEVQGFDFLVLIHFSSTSSQSLSHSKSVVNRAVFSLLNLRKRTIPVRQTILIRYRLQLQYLIRTSPSRHT</sequence>
<gene>
    <name evidence="1" type="ORF">TNCT_122011</name>
</gene>
<organism evidence="1 2">
    <name type="scientific">Trichonephila clavata</name>
    <name type="common">Joro spider</name>
    <name type="synonym">Nephila clavata</name>
    <dbReference type="NCBI Taxonomy" id="2740835"/>
    <lineage>
        <taxon>Eukaryota</taxon>
        <taxon>Metazoa</taxon>
        <taxon>Ecdysozoa</taxon>
        <taxon>Arthropoda</taxon>
        <taxon>Chelicerata</taxon>
        <taxon>Arachnida</taxon>
        <taxon>Araneae</taxon>
        <taxon>Araneomorphae</taxon>
        <taxon>Entelegynae</taxon>
        <taxon>Araneoidea</taxon>
        <taxon>Nephilidae</taxon>
        <taxon>Trichonephila</taxon>
    </lineage>
</organism>
<protein>
    <submittedName>
        <fullName evidence="1">Uncharacterized protein</fullName>
    </submittedName>
</protein>
<comment type="caution">
    <text evidence="1">The sequence shown here is derived from an EMBL/GenBank/DDBJ whole genome shotgun (WGS) entry which is preliminary data.</text>
</comment>
<keyword evidence="2" id="KW-1185">Reference proteome</keyword>
<evidence type="ECO:0000313" key="2">
    <source>
        <dbReference type="Proteomes" id="UP000887116"/>
    </source>
</evidence>
<dbReference type="AlphaFoldDB" id="A0A8X6HW90"/>
<proteinExistence type="predicted"/>
<accession>A0A8X6HW90</accession>
<dbReference type="InterPro" id="IPR036397">
    <property type="entry name" value="RNaseH_sf"/>
</dbReference>
<reference evidence="1" key="1">
    <citation type="submission" date="2020-07" db="EMBL/GenBank/DDBJ databases">
        <title>Multicomponent nature underlies the extraordinary mechanical properties of spider dragline silk.</title>
        <authorList>
            <person name="Kono N."/>
            <person name="Nakamura H."/>
            <person name="Mori M."/>
            <person name="Yoshida Y."/>
            <person name="Ohtoshi R."/>
            <person name="Malay A.D."/>
            <person name="Moran D.A.P."/>
            <person name="Tomita M."/>
            <person name="Numata K."/>
            <person name="Arakawa K."/>
        </authorList>
    </citation>
    <scope>NUCLEOTIDE SEQUENCE</scope>
</reference>
<dbReference type="EMBL" id="BMAO01026577">
    <property type="protein sequence ID" value="GFR10804.1"/>
    <property type="molecule type" value="Genomic_DNA"/>
</dbReference>